<reference evidence="2 3" key="1">
    <citation type="journal article" date="2006" name="Science">
        <title>Genome of rice cluster I archaea -- the key methane producers in the rice rhizosphere.</title>
        <authorList>
            <person name="Erkel C."/>
            <person name="Kube M."/>
            <person name="Reinhardt R."/>
            <person name="Liesack W."/>
        </authorList>
    </citation>
    <scope>NUCLEOTIDE SEQUENCE [LARGE SCALE GENOMIC DNA]</scope>
    <source>
        <strain evidence="3">DSM 22066 / NBRC 105507 / MRE50</strain>
    </source>
</reference>
<keyword evidence="1" id="KW-1133">Transmembrane helix</keyword>
<dbReference type="Proteomes" id="UP000000663">
    <property type="component" value="Chromosome"/>
</dbReference>
<protein>
    <recommendedName>
        <fullName evidence="4">Glycosyltransferase RgtA/B/C/D-like domain-containing protein</fullName>
    </recommendedName>
</protein>
<evidence type="ECO:0008006" key="4">
    <source>
        <dbReference type="Google" id="ProtNLM"/>
    </source>
</evidence>
<dbReference type="eggNOG" id="arCOG03188">
    <property type="taxonomic scope" value="Archaea"/>
</dbReference>
<accession>Q0W3E0</accession>
<dbReference type="STRING" id="351160.RCIX1938"/>
<feature type="transmembrane region" description="Helical" evidence="1">
    <location>
        <begin position="42"/>
        <end position="60"/>
    </location>
</feature>
<feature type="transmembrane region" description="Helical" evidence="1">
    <location>
        <begin position="131"/>
        <end position="149"/>
    </location>
</feature>
<feature type="transmembrane region" description="Helical" evidence="1">
    <location>
        <begin position="80"/>
        <end position="98"/>
    </location>
</feature>
<dbReference type="KEGG" id="rci:RCIX1938"/>
<feature type="transmembrane region" description="Helical" evidence="1">
    <location>
        <begin position="414"/>
        <end position="431"/>
    </location>
</feature>
<evidence type="ECO:0000256" key="1">
    <source>
        <dbReference type="SAM" id="Phobius"/>
    </source>
</evidence>
<dbReference type="EMBL" id="AM114193">
    <property type="protein sequence ID" value="CAJ37103.1"/>
    <property type="molecule type" value="Genomic_DNA"/>
</dbReference>
<feature type="transmembrane region" description="Helical" evidence="1">
    <location>
        <begin position="474"/>
        <end position="491"/>
    </location>
</feature>
<keyword evidence="1" id="KW-0812">Transmembrane</keyword>
<feature type="transmembrane region" description="Helical" evidence="1">
    <location>
        <begin position="451"/>
        <end position="469"/>
    </location>
</feature>
<evidence type="ECO:0000313" key="2">
    <source>
        <dbReference type="EMBL" id="CAJ37103.1"/>
    </source>
</evidence>
<proteinExistence type="predicted"/>
<dbReference type="GeneID" id="5143221"/>
<feature type="transmembrane region" description="Helical" evidence="1">
    <location>
        <begin position="104"/>
        <end position="124"/>
    </location>
</feature>
<keyword evidence="3" id="KW-1185">Reference proteome</keyword>
<feature type="transmembrane region" description="Helical" evidence="1">
    <location>
        <begin position="334"/>
        <end position="356"/>
    </location>
</feature>
<keyword evidence="1" id="KW-0472">Membrane</keyword>
<dbReference type="PATRIC" id="fig|351160.9.peg.1175"/>
<feature type="transmembrane region" description="Helical" evidence="1">
    <location>
        <begin position="211"/>
        <end position="232"/>
    </location>
</feature>
<dbReference type="AlphaFoldDB" id="Q0W3E0"/>
<gene>
    <name evidence="2" type="ORF">RCIX1938</name>
</gene>
<sequence length="632" mass="71337">MSLFTRNSERTFGRIGTAALYLLPVVGIAGIIATIVIGQVNFLVLSTYLILPLLIGSVIFRSLGKQEKEYKSLDDSAFKLLLVAFLLCYTISVILLTISEVRSFLYYLTVVTMTLTVLIEILGFAPVREKIAIILAQIMALMLNVNWGVTMKYFEFIGRTDVMFHNQYVTSLVQTGHVTEIFFDYQAFPLWHILNAAIYIIGDGYFSTNKIIAIAGGLIFLCLPVLLYLITLRLFKDQRFALIAALLAFFFPDMTYFTMSGISRSVASLMLIFLLYLMIDNKNKHKLLLIGLATAAVIVYHSISIIFVVLILALLYMLQKVLLNKEERLKKLNLWYLVITAVATLAYWAVFGSILLHELYTNIVVPAPSGVITKSIITAPTTEAFNYLQYMPSVLFIVIGILALMLTQKFDARARLFALAALLLMWLTFPGPQYLVNKLMYNFGIDRFAEYTYPILIVVCAAGIGAVFYRSSKFLRACVIVLFAVWVMLSISNDWVASDNPLVERQFYTYYLTQDETSAFNRIAEGATGLVMADYIPMRYLDSSRYGDKVNMLEVTGDSSRFLLNGTNDVMLVRHGELEKRPLKISRIEEDTFKRIPRFDTFEYADSNAGMWSTLGGYNRVYDSASVGGYIG</sequence>
<evidence type="ECO:0000313" key="3">
    <source>
        <dbReference type="Proteomes" id="UP000000663"/>
    </source>
</evidence>
<feature type="transmembrane region" description="Helical" evidence="1">
    <location>
        <begin position="363"/>
        <end position="381"/>
    </location>
</feature>
<feature type="transmembrane region" description="Helical" evidence="1">
    <location>
        <begin position="12"/>
        <end position="36"/>
    </location>
</feature>
<name>Q0W3E0_METAR</name>
<feature type="transmembrane region" description="Helical" evidence="1">
    <location>
        <begin position="387"/>
        <end position="407"/>
    </location>
</feature>
<dbReference type="RefSeq" id="WP_012035468.1">
    <property type="nucleotide sequence ID" value="NC_009464.1"/>
</dbReference>
<feature type="transmembrane region" description="Helical" evidence="1">
    <location>
        <begin position="262"/>
        <end position="279"/>
    </location>
</feature>
<organism evidence="2 3">
    <name type="scientific">Methanocella arvoryzae (strain DSM 22066 / NBRC 105507 / MRE50)</name>
    <dbReference type="NCBI Taxonomy" id="351160"/>
    <lineage>
        <taxon>Archaea</taxon>
        <taxon>Methanobacteriati</taxon>
        <taxon>Methanobacteriota</taxon>
        <taxon>Stenosarchaea group</taxon>
        <taxon>Methanomicrobia</taxon>
        <taxon>Methanocellales</taxon>
        <taxon>Methanocellaceae</taxon>
        <taxon>Methanocella</taxon>
    </lineage>
</organism>
<feature type="transmembrane region" description="Helical" evidence="1">
    <location>
        <begin position="288"/>
        <end position="314"/>
    </location>
</feature>